<dbReference type="AlphaFoldDB" id="S4NWJ2"/>
<protein>
    <submittedName>
        <fullName evidence="1">Uncharacterized protein</fullName>
    </submittedName>
</protein>
<name>S4NWJ2_9NEOP</name>
<reference evidence="1" key="2">
    <citation type="submission" date="2013-05" db="EMBL/GenBank/DDBJ databases">
        <authorList>
            <person name="Carter J.-M."/>
            <person name="Baker S.C."/>
            <person name="Pink R."/>
            <person name="Carter D.R.F."/>
            <person name="Collins A."/>
            <person name="Tomlin J."/>
            <person name="Gibbs M."/>
            <person name="Breuker C.J."/>
        </authorList>
    </citation>
    <scope>NUCLEOTIDE SEQUENCE</scope>
    <source>
        <tissue evidence="1">Ovary</tissue>
    </source>
</reference>
<proteinExistence type="predicted"/>
<sequence>LRTFRSETGASSGNVAMYERRKKSILLLFAEFSKLSLIFIETIQRRGQKLYINKRVFVTHACLYITSDSDKSCSCLV</sequence>
<feature type="non-terminal residue" evidence="1">
    <location>
        <position position="1"/>
    </location>
</feature>
<organism evidence="1">
    <name type="scientific">Pararge aegeria</name>
    <name type="common">speckled wood butterfly</name>
    <dbReference type="NCBI Taxonomy" id="116150"/>
    <lineage>
        <taxon>Eukaryota</taxon>
        <taxon>Metazoa</taxon>
        <taxon>Ecdysozoa</taxon>
        <taxon>Arthropoda</taxon>
        <taxon>Hexapoda</taxon>
        <taxon>Insecta</taxon>
        <taxon>Pterygota</taxon>
        <taxon>Neoptera</taxon>
        <taxon>Endopterygota</taxon>
        <taxon>Lepidoptera</taxon>
        <taxon>Glossata</taxon>
        <taxon>Ditrysia</taxon>
        <taxon>Papilionoidea</taxon>
        <taxon>Nymphalidae</taxon>
        <taxon>Satyrinae</taxon>
        <taxon>Satyrini</taxon>
        <taxon>Parargina</taxon>
        <taxon>Pararge</taxon>
    </lineage>
</organism>
<reference evidence="1" key="1">
    <citation type="journal article" date="2013" name="BMC Genomics">
        <title>Unscrambling butterfly oogenesis.</title>
        <authorList>
            <person name="Carter J.M."/>
            <person name="Baker S.C."/>
            <person name="Pink R."/>
            <person name="Carter D.R."/>
            <person name="Collins A."/>
            <person name="Tomlin J."/>
            <person name="Gibbs M."/>
            <person name="Breuker C.J."/>
        </authorList>
    </citation>
    <scope>NUCLEOTIDE SEQUENCE</scope>
    <source>
        <tissue evidence="1">Ovary</tissue>
    </source>
</reference>
<dbReference type="EMBL" id="GAIX01014610">
    <property type="protein sequence ID" value="JAA77950.1"/>
    <property type="molecule type" value="Transcribed_RNA"/>
</dbReference>
<evidence type="ECO:0000313" key="1">
    <source>
        <dbReference type="EMBL" id="JAA77950.1"/>
    </source>
</evidence>
<accession>S4NWJ2</accession>